<organism evidence="3 4">
    <name type="scientific">Exidia glandulosa HHB12029</name>
    <dbReference type="NCBI Taxonomy" id="1314781"/>
    <lineage>
        <taxon>Eukaryota</taxon>
        <taxon>Fungi</taxon>
        <taxon>Dikarya</taxon>
        <taxon>Basidiomycota</taxon>
        <taxon>Agaricomycotina</taxon>
        <taxon>Agaricomycetes</taxon>
        <taxon>Auriculariales</taxon>
        <taxon>Exidiaceae</taxon>
        <taxon>Exidia</taxon>
    </lineage>
</organism>
<name>A0A165B5P1_EXIGL</name>
<dbReference type="EMBL" id="KV426549">
    <property type="protein sequence ID" value="KZV79874.1"/>
    <property type="molecule type" value="Genomic_DNA"/>
</dbReference>
<dbReference type="AlphaFoldDB" id="A0A165B5P1"/>
<keyword evidence="4" id="KW-1185">Reference proteome</keyword>
<dbReference type="PANTHER" id="PTHR38248:SF2">
    <property type="entry name" value="FUNK1 11"/>
    <property type="match status" value="1"/>
</dbReference>
<gene>
    <name evidence="3" type="ORF">EXIGLDRAFT_756657</name>
</gene>
<dbReference type="SUPFAM" id="SSF56112">
    <property type="entry name" value="Protein kinase-like (PK-like)"/>
    <property type="match status" value="1"/>
</dbReference>
<dbReference type="OrthoDB" id="5584477at2759"/>
<sequence>MAFVHPTPMRNQSAGVAEGRHQHDLKALMQAELCDLVFETPDVCSIFFPQNPQLHARVPRYSSKDTKKLLDSLVLDRSERASSERASYEPLLALLNYIVGHQQPDARVRFRLYDKVVAGKYDGAGALKPDLLGTEEAEETSDMVPWHDVWIAVEVKKNVPDGLAQAMTYARSMLEVGNKWFSVVVYYNHIERHVRLGFATRHGVFLSPVWRIVTQSRDYAVFASSLAHICHATEQSWSLDPFRIFDQNGGFQFNVPGLGSYRVERELSHRIHVVGRATHVYLASRGITASDSSRGRDSSPSDAETALNEKLATPIPRRVLTQRPTTRATAAARGPHAARDSAAALPLPASQVSPTVRSSMSTSPQTLANPSPANSTADWSSLCSESKVIILKPNAPLPALVIKDAWVIYERLQIEVAVLEQISGQFGCPELAGYATVAHPGMERLDRFLDSGAQSSAEWRCRFWDEVYSSVTSVPIFSPRVHRLIFYKTIGVSLELIAKNPAAVIHAMKDCVIALYILLLAGYLHRDVAVGNILALLKPKTWDLKDIVESAWYRSDKRFENYKELFVSQYAFVCDFDQAVKWDADREQASMRSGTLAFMSTDRLSAWSFEIPGQDTLIDDLEGCIWVLFFVVLKAHEGSLSAMEKKHLKSFEIDDPYDMLGPKLVMLITPPKSAHLHNALRPTWPLWHRLFAVASTARRKLTTFREEFPSGQPLSPAALQHLKVLYTDTVFAYLDAVKEALEEIATAPANTADVEAADPFNADS</sequence>
<feature type="compositionally biased region" description="Low complexity" evidence="1">
    <location>
        <begin position="321"/>
        <end position="344"/>
    </location>
</feature>
<evidence type="ECO:0000256" key="1">
    <source>
        <dbReference type="SAM" id="MobiDB-lite"/>
    </source>
</evidence>
<accession>A0A165B5P1</accession>
<dbReference type="InterPro" id="IPR011009">
    <property type="entry name" value="Kinase-like_dom_sf"/>
</dbReference>
<evidence type="ECO:0000313" key="3">
    <source>
        <dbReference type="EMBL" id="KZV79874.1"/>
    </source>
</evidence>
<evidence type="ECO:0000259" key="2">
    <source>
        <dbReference type="Pfam" id="PF17667"/>
    </source>
</evidence>
<feature type="compositionally biased region" description="Polar residues" evidence="1">
    <location>
        <begin position="350"/>
        <end position="376"/>
    </location>
</feature>
<dbReference type="InterPro" id="IPR040976">
    <property type="entry name" value="Pkinase_fungal"/>
</dbReference>
<feature type="region of interest" description="Disordered" evidence="1">
    <location>
        <begin position="288"/>
        <end position="376"/>
    </location>
</feature>
<dbReference type="InParanoid" id="A0A165B5P1"/>
<reference evidence="3 4" key="1">
    <citation type="journal article" date="2016" name="Mol. Biol. Evol.">
        <title>Comparative Genomics of Early-Diverging Mushroom-Forming Fungi Provides Insights into the Origins of Lignocellulose Decay Capabilities.</title>
        <authorList>
            <person name="Nagy L.G."/>
            <person name="Riley R."/>
            <person name="Tritt A."/>
            <person name="Adam C."/>
            <person name="Daum C."/>
            <person name="Floudas D."/>
            <person name="Sun H."/>
            <person name="Yadav J.S."/>
            <person name="Pangilinan J."/>
            <person name="Larsson K.H."/>
            <person name="Matsuura K."/>
            <person name="Barry K."/>
            <person name="Labutti K."/>
            <person name="Kuo R."/>
            <person name="Ohm R.A."/>
            <person name="Bhattacharya S.S."/>
            <person name="Shirouzu T."/>
            <person name="Yoshinaga Y."/>
            <person name="Martin F.M."/>
            <person name="Grigoriev I.V."/>
            <person name="Hibbett D.S."/>
        </authorList>
    </citation>
    <scope>NUCLEOTIDE SEQUENCE [LARGE SCALE GENOMIC DNA]</scope>
    <source>
        <strain evidence="3 4">HHB12029</strain>
    </source>
</reference>
<feature type="domain" description="Fungal-type protein kinase" evidence="2">
    <location>
        <begin position="399"/>
        <end position="631"/>
    </location>
</feature>
<proteinExistence type="predicted"/>
<dbReference type="Pfam" id="PF17667">
    <property type="entry name" value="Pkinase_fungal"/>
    <property type="match status" value="1"/>
</dbReference>
<protein>
    <recommendedName>
        <fullName evidence="2">Fungal-type protein kinase domain-containing protein</fullName>
    </recommendedName>
</protein>
<evidence type="ECO:0000313" key="4">
    <source>
        <dbReference type="Proteomes" id="UP000077266"/>
    </source>
</evidence>
<dbReference type="Proteomes" id="UP000077266">
    <property type="component" value="Unassembled WGS sequence"/>
</dbReference>
<dbReference type="PANTHER" id="PTHR38248">
    <property type="entry name" value="FUNK1 6"/>
    <property type="match status" value="1"/>
</dbReference>